<dbReference type="InterPro" id="IPR051927">
    <property type="entry name" value="Zn_Chap_cDPG_Synth"/>
</dbReference>
<protein>
    <submittedName>
        <fullName evidence="2">GTP-binding protein</fullName>
    </submittedName>
</protein>
<dbReference type="InterPro" id="IPR027417">
    <property type="entry name" value="P-loop_NTPase"/>
</dbReference>
<dbReference type="SUPFAM" id="SSF90002">
    <property type="entry name" value="Hypothetical protein YjiA, C-terminal domain"/>
    <property type="match status" value="1"/>
</dbReference>
<feature type="domain" description="CobW C-terminal" evidence="1">
    <location>
        <begin position="248"/>
        <end position="338"/>
    </location>
</feature>
<proteinExistence type="predicted"/>
<sequence>MRTPLLVVTGVDATAMDAAVLALSLDLPGAVVVRHRIDPATQVLTRTVSDASGHLETAHVELEHACVDCALREDVLPTIEHLARAGRWDAVVSCLPVASEADQVSAVLEHDTRLARHVRLASVVAALGGEVDAGGEDVVEDLLCDDDLADRGLQTGPDDDRGLGEVACAQVELADVTVLTGGSGPQLAALVGALARPEAMLVTGCAELDAGALLAGRHDHEAAVAWMLPTDDEPLAEPSTEQTGEARAWRRVLVSHRPFHPERLVDDIESLGRGRWRARGCFWVATRPGDLGEWSGAGGQLSIGTWQRWGARTPLTRLVYTGVGEPPAGLEEAFERMLVTPEEGLLGTGSWRVAEDGLEPWLGEITDVA</sequence>
<evidence type="ECO:0000313" key="2">
    <source>
        <dbReference type="EMBL" id="MCM0620868.1"/>
    </source>
</evidence>
<dbReference type="AlphaFoldDB" id="A0A9X2D7T7"/>
<gene>
    <name evidence="2" type="ORF">M8330_11260</name>
</gene>
<dbReference type="Pfam" id="PF07683">
    <property type="entry name" value="CobW_C"/>
    <property type="match status" value="1"/>
</dbReference>
<dbReference type="PANTHER" id="PTHR43603">
    <property type="entry name" value="COBW DOMAIN-CONTAINING PROTEIN DDB_G0274527"/>
    <property type="match status" value="1"/>
</dbReference>
<keyword evidence="3" id="KW-1185">Reference proteome</keyword>
<accession>A0A9X2D7T7</accession>
<dbReference type="EMBL" id="JAMOIL010000012">
    <property type="protein sequence ID" value="MCM0620868.1"/>
    <property type="molecule type" value="Genomic_DNA"/>
</dbReference>
<organism evidence="2 3">
    <name type="scientific">Nocardioides bruguierae</name>
    <dbReference type="NCBI Taxonomy" id="2945102"/>
    <lineage>
        <taxon>Bacteria</taxon>
        <taxon>Bacillati</taxon>
        <taxon>Actinomycetota</taxon>
        <taxon>Actinomycetes</taxon>
        <taxon>Propionibacteriales</taxon>
        <taxon>Nocardioidaceae</taxon>
        <taxon>Nocardioides</taxon>
    </lineage>
</organism>
<dbReference type="Gene3D" id="3.40.50.300">
    <property type="entry name" value="P-loop containing nucleotide triphosphate hydrolases"/>
    <property type="match status" value="1"/>
</dbReference>
<evidence type="ECO:0000259" key="1">
    <source>
        <dbReference type="SMART" id="SM00833"/>
    </source>
</evidence>
<dbReference type="RefSeq" id="WP_250827393.1">
    <property type="nucleotide sequence ID" value="NZ_JAMOIL010000012.1"/>
</dbReference>
<name>A0A9X2D7T7_9ACTN</name>
<dbReference type="Proteomes" id="UP001139485">
    <property type="component" value="Unassembled WGS sequence"/>
</dbReference>
<dbReference type="InterPro" id="IPR011629">
    <property type="entry name" value="CobW-like_C"/>
</dbReference>
<reference evidence="2" key="1">
    <citation type="submission" date="2022-05" db="EMBL/GenBank/DDBJ databases">
        <authorList>
            <person name="Tuo L."/>
        </authorList>
    </citation>
    <scope>NUCLEOTIDE SEQUENCE</scope>
    <source>
        <strain evidence="2">BSK12Z-4</strain>
    </source>
</reference>
<dbReference type="PANTHER" id="PTHR43603:SF1">
    <property type="entry name" value="ZINC-REGULATED GTPASE METALLOPROTEIN ACTIVATOR 1"/>
    <property type="match status" value="1"/>
</dbReference>
<dbReference type="SMART" id="SM00833">
    <property type="entry name" value="CobW_C"/>
    <property type="match status" value="1"/>
</dbReference>
<evidence type="ECO:0000313" key="3">
    <source>
        <dbReference type="Proteomes" id="UP001139485"/>
    </source>
</evidence>
<comment type="caution">
    <text evidence="2">The sequence shown here is derived from an EMBL/GenBank/DDBJ whole genome shotgun (WGS) entry which is preliminary data.</text>
</comment>